<keyword evidence="1" id="KW-0812">Transmembrane</keyword>
<dbReference type="AlphaFoldDB" id="A0A8S1HPY6"/>
<accession>A0A8S1HPY6</accession>
<keyword evidence="3" id="KW-1185">Reference proteome</keyword>
<proteinExistence type="predicted"/>
<dbReference type="OrthoDB" id="10047020at2759"/>
<name>A0A8S1HPY6_9PELO</name>
<reference evidence="2" key="1">
    <citation type="submission" date="2020-10" db="EMBL/GenBank/DDBJ databases">
        <authorList>
            <person name="Kikuchi T."/>
        </authorList>
    </citation>
    <scope>NUCLEOTIDE SEQUENCE</scope>
    <source>
        <strain evidence="2">NKZ352</strain>
    </source>
</reference>
<dbReference type="GO" id="GO:0000145">
    <property type="term" value="C:exocyst"/>
    <property type="evidence" value="ECO:0007669"/>
    <property type="project" value="InterPro"/>
</dbReference>
<sequence length="493" mass="55665">MNTVDLDVENAALEQVAALLQRPDQLEKLAELKKRADRKKLAVEAMLRTGVQGQLEGIRTAIAHLQTASEDIVAIGNGVDAIRKRLEPFPALKEKLGELRDANALHGQYAAAMENLKHIFNVNQTLEETREALEKGKLLLAHRNIMDLERARDELLAEVHKMSTGNTNYEKNLLVNFFKGVDGVVAALGSNMWFILGRTMEMVKGNESGGGPQEVVSCLRIVEREERIDKFYMDNQKANANAFVPPGRPRKWKQKTLEVLEKTAVFRIEGNQLEDNKTLNKAWLARYLEVCRKVILEDLQCAKAAIPCFPPEYQIYDRLVHMYHNAVCKRVREIAADGLEKSELVQLMSWIQIYGGEELLGNMRLKINAAALLQDYPVLPRTTLNDLCDSFVEMTRKDMKTWLENTVSAEKDDWYKNVRPDEDNNGYFYTSLPNILFGMLKDTCAGTCLLAVMSLIAYESSMSHSARKTSHVGVFSFCTGGAFLLFFPVELSN</sequence>
<evidence type="ECO:0000256" key="1">
    <source>
        <dbReference type="SAM" id="Phobius"/>
    </source>
</evidence>
<dbReference type="GO" id="GO:0000149">
    <property type="term" value="F:SNARE binding"/>
    <property type="evidence" value="ECO:0007669"/>
    <property type="project" value="TreeGrafter"/>
</dbReference>
<organism evidence="2 3">
    <name type="scientific">Caenorhabditis auriculariae</name>
    <dbReference type="NCBI Taxonomy" id="2777116"/>
    <lineage>
        <taxon>Eukaryota</taxon>
        <taxon>Metazoa</taxon>
        <taxon>Ecdysozoa</taxon>
        <taxon>Nematoda</taxon>
        <taxon>Chromadorea</taxon>
        <taxon>Rhabditida</taxon>
        <taxon>Rhabditina</taxon>
        <taxon>Rhabditomorpha</taxon>
        <taxon>Rhabditoidea</taxon>
        <taxon>Rhabditidae</taxon>
        <taxon>Peloderinae</taxon>
        <taxon>Caenorhabditis</taxon>
    </lineage>
</organism>
<evidence type="ECO:0000313" key="3">
    <source>
        <dbReference type="Proteomes" id="UP000835052"/>
    </source>
</evidence>
<dbReference type="EMBL" id="CAJGYM010000128">
    <property type="protein sequence ID" value="CAD6198529.1"/>
    <property type="molecule type" value="Genomic_DNA"/>
</dbReference>
<keyword evidence="1" id="KW-0472">Membrane</keyword>
<keyword evidence="1" id="KW-1133">Transmembrane helix</keyword>
<evidence type="ECO:0008006" key="4">
    <source>
        <dbReference type="Google" id="ProtNLM"/>
    </source>
</evidence>
<dbReference type="GO" id="GO:0051601">
    <property type="term" value="P:exocyst localization"/>
    <property type="evidence" value="ECO:0007669"/>
    <property type="project" value="TreeGrafter"/>
</dbReference>
<comment type="caution">
    <text evidence="2">The sequence shown here is derived from an EMBL/GenBank/DDBJ whole genome shotgun (WGS) entry which is preliminary data.</text>
</comment>
<gene>
    <name evidence="2" type="ORF">CAUJ_LOCUS14435</name>
</gene>
<feature type="transmembrane region" description="Helical" evidence="1">
    <location>
        <begin position="470"/>
        <end position="489"/>
    </location>
</feature>
<dbReference type="InterPro" id="IPR010326">
    <property type="entry name" value="EXOC3/Sec6"/>
</dbReference>
<dbReference type="Pfam" id="PF06046">
    <property type="entry name" value="Sec6"/>
    <property type="match status" value="1"/>
</dbReference>
<dbReference type="Gene3D" id="1.10.357.50">
    <property type="match status" value="1"/>
</dbReference>
<protein>
    <recommendedName>
        <fullName evidence="4">Exocyst complex component 3</fullName>
    </recommendedName>
</protein>
<evidence type="ECO:0000313" key="2">
    <source>
        <dbReference type="EMBL" id="CAD6198529.1"/>
    </source>
</evidence>
<feature type="transmembrane region" description="Helical" evidence="1">
    <location>
        <begin position="435"/>
        <end position="458"/>
    </location>
</feature>
<dbReference type="GO" id="GO:0006887">
    <property type="term" value="P:exocytosis"/>
    <property type="evidence" value="ECO:0007669"/>
    <property type="project" value="InterPro"/>
</dbReference>
<dbReference type="PANTHER" id="PTHR21292">
    <property type="entry name" value="EXOCYST COMPLEX COMPONENT SEC6-RELATED"/>
    <property type="match status" value="1"/>
</dbReference>
<dbReference type="Proteomes" id="UP000835052">
    <property type="component" value="Unassembled WGS sequence"/>
</dbReference>
<dbReference type="PANTHER" id="PTHR21292:SF1">
    <property type="entry name" value="EXOCYST COMPLEX COMPONENT 3"/>
    <property type="match status" value="1"/>
</dbReference>